<dbReference type="GO" id="GO:0016740">
    <property type="term" value="F:transferase activity"/>
    <property type="evidence" value="ECO:0007669"/>
    <property type="project" value="UniProtKB-KW"/>
</dbReference>
<dbReference type="HOGENOM" id="CLU_025996_0_4_4"/>
<feature type="domain" description="Glycosyltransferase 2-like" evidence="1">
    <location>
        <begin position="6"/>
        <end position="171"/>
    </location>
</feature>
<reference evidence="2 3" key="2">
    <citation type="journal article" date="2015" name="PLoS Genet.">
        <title>Common Cell Shape Evolution of Two Nasopharyngeal Pathogens.</title>
        <authorList>
            <person name="Veyrier F.J."/>
            <person name="Biais N."/>
            <person name="Morales P."/>
            <person name="Belkacem N."/>
            <person name="Guilhen C."/>
            <person name="Ranjeva S."/>
            <person name="Sismeiro O."/>
            <person name="Pehau-Arnaudet G."/>
            <person name="Rocha E.P."/>
            <person name="Werts C."/>
            <person name="Taha M.K."/>
            <person name="Boneca I.G."/>
        </authorList>
    </citation>
    <scope>NUCLEOTIDE SEQUENCE [LARGE SCALE GENOMIC DNA]</scope>
    <source>
        <strain evidence="2 3">ATCC 29315</strain>
    </source>
</reference>
<dbReference type="KEGG" id="nel:NELON_09320"/>
<dbReference type="Pfam" id="PF00535">
    <property type="entry name" value="Glycos_transf_2"/>
    <property type="match status" value="1"/>
</dbReference>
<dbReference type="EMBL" id="CP007726">
    <property type="protein sequence ID" value="AJE19081.1"/>
    <property type="molecule type" value="Genomic_DNA"/>
</dbReference>
<evidence type="ECO:0000313" key="3">
    <source>
        <dbReference type="Proteomes" id="UP000031392"/>
    </source>
</evidence>
<dbReference type="Gene3D" id="3.90.550.10">
    <property type="entry name" value="Spore Coat Polysaccharide Biosynthesis Protein SpsA, Chain A"/>
    <property type="match status" value="1"/>
</dbReference>
<organism evidence="2 3">
    <name type="scientific">Neisseria elongata subsp. glycolytica ATCC 29315</name>
    <dbReference type="NCBI Taxonomy" id="546263"/>
    <lineage>
        <taxon>Bacteria</taxon>
        <taxon>Pseudomonadati</taxon>
        <taxon>Pseudomonadota</taxon>
        <taxon>Betaproteobacteria</taxon>
        <taxon>Neisseriales</taxon>
        <taxon>Neisseriaceae</taxon>
        <taxon>Neisseria</taxon>
    </lineage>
</organism>
<proteinExistence type="predicted"/>
<reference evidence="3" key="1">
    <citation type="submission" date="2014-05" db="EMBL/GenBank/DDBJ databases">
        <title>Complete Genome sequence of Neisseria elongata subsp. glycolytica.</title>
        <authorList>
            <person name="Veyrier F.J."/>
            <person name="Taha M.-K."/>
        </authorList>
    </citation>
    <scope>NUCLEOTIDE SEQUENCE [LARGE SCALE GENOMIC DNA]</scope>
    <source>
        <strain evidence="3">ATCC 29315</strain>
    </source>
</reference>
<dbReference type="InterPro" id="IPR001173">
    <property type="entry name" value="Glyco_trans_2-like"/>
</dbReference>
<evidence type="ECO:0000259" key="1">
    <source>
        <dbReference type="Pfam" id="PF00535"/>
    </source>
</evidence>
<sequence>MKPLVSVLICAYNAGHYFAEALEAVLGQTYRNLEIVLVNDGSTDDTLAIAKDFQGRDGRIRIISNPCNLGFIASLNIGLDVVKGEYIARTDADDIVSADWIEKIVGKMEEDANIIAMGSYLEVLSEKDNNSVLSSIAQHGDIWTLPLTHEEITLFFPFGNCMHNNTMIMRRTVIDSGLRFDPDYIHAEDYKFWYEVSKLGKLANYPEPLVKYRFHQNQVSSKHNLQQRKTAQKIKKEIRDWYLKVAGIRTGLEHLDYSHMKSAAHELYEKVLPEQDIEHLRLFLYEYFLSLEKYSLANCLDFVADRVMRKLFTVQQYRKILKKMLRPWKYHGDFELK</sequence>
<name>A0A0B5CS12_NEIEG</name>
<dbReference type="InterPro" id="IPR050834">
    <property type="entry name" value="Glycosyltransf_2"/>
</dbReference>
<accession>A0A0B5CS12</accession>
<dbReference type="Proteomes" id="UP000031392">
    <property type="component" value="Chromosome"/>
</dbReference>
<dbReference type="SMR" id="A0A0B5CS12"/>
<dbReference type="PANTHER" id="PTHR43685:SF10">
    <property type="entry name" value="LACTO-N-NEOTETRAOSE BIOSYNTHESIS GLYCOSYL TRANSFERASE LGTA"/>
    <property type="match status" value="1"/>
</dbReference>
<protein>
    <submittedName>
        <fullName evidence="2">Glycosyl transferase family A</fullName>
    </submittedName>
</protein>
<gene>
    <name evidence="2" type="ORF">NELON_09320</name>
</gene>
<dbReference type="InterPro" id="IPR029044">
    <property type="entry name" value="Nucleotide-diphossugar_trans"/>
</dbReference>
<dbReference type="PATRIC" id="fig|546263.7.peg.2004"/>
<keyword evidence="3" id="KW-1185">Reference proteome</keyword>
<dbReference type="AlphaFoldDB" id="A0A0B5CS12"/>
<evidence type="ECO:0000313" key="2">
    <source>
        <dbReference type="EMBL" id="AJE19081.1"/>
    </source>
</evidence>
<dbReference type="RefSeq" id="WP_041961486.1">
    <property type="nucleotide sequence ID" value="NZ_CP007726.1"/>
</dbReference>
<dbReference type="SUPFAM" id="SSF53448">
    <property type="entry name" value="Nucleotide-diphospho-sugar transferases"/>
    <property type="match status" value="1"/>
</dbReference>
<dbReference type="PANTHER" id="PTHR43685">
    <property type="entry name" value="GLYCOSYLTRANSFERASE"/>
    <property type="match status" value="1"/>
</dbReference>
<keyword evidence="2" id="KW-0808">Transferase</keyword>